<proteinExistence type="predicted"/>
<dbReference type="EMBL" id="BAAAPF010000122">
    <property type="protein sequence ID" value="GAA2129304.1"/>
    <property type="molecule type" value="Genomic_DNA"/>
</dbReference>
<organism evidence="2 3">
    <name type="scientific">Streptomyces synnematoformans</name>
    <dbReference type="NCBI Taxonomy" id="415721"/>
    <lineage>
        <taxon>Bacteria</taxon>
        <taxon>Bacillati</taxon>
        <taxon>Actinomycetota</taxon>
        <taxon>Actinomycetes</taxon>
        <taxon>Kitasatosporales</taxon>
        <taxon>Streptomycetaceae</taxon>
        <taxon>Streptomyces</taxon>
    </lineage>
</organism>
<dbReference type="Proteomes" id="UP001500443">
    <property type="component" value="Unassembled WGS sequence"/>
</dbReference>
<reference evidence="2 3" key="1">
    <citation type="journal article" date="2019" name="Int. J. Syst. Evol. Microbiol.">
        <title>The Global Catalogue of Microorganisms (GCM) 10K type strain sequencing project: providing services to taxonomists for standard genome sequencing and annotation.</title>
        <authorList>
            <consortium name="The Broad Institute Genomics Platform"/>
            <consortium name="The Broad Institute Genome Sequencing Center for Infectious Disease"/>
            <person name="Wu L."/>
            <person name="Ma J."/>
        </authorList>
    </citation>
    <scope>NUCLEOTIDE SEQUENCE [LARGE SCALE GENOMIC DNA]</scope>
    <source>
        <strain evidence="2 3">JCM 15481</strain>
    </source>
</reference>
<comment type="caution">
    <text evidence="2">The sequence shown here is derived from an EMBL/GenBank/DDBJ whole genome shotgun (WGS) entry which is preliminary data.</text>
</comment>
<name>A0ABN2YM67_9ACTN</name>
<accession>A0ABN2YM67</accession>
<protein>
    <submittedName>
        <fullName evidence="2">Uncharacterized protein</fullName>
    </submittedName>
</protein>
<evidence type="ECO:0000313" key="3">
    <source>
        <dbReference type="Proteomes" id="UP001500443"/>
    </source>
</evidence>
<gene>
    <name evidence="2" type="ORF">GCM10009802_37100</name>
</gene>
<sequence>MRIGGGTWNVHQGQHRLGGLLQAGTEIFHGIGWVETSRYATDVGCPPTDVWPRGTPTTFRGHTRPPAGRAPERTRRLVSVSVNDCRGGGVRWDGPRWDTLTR</sequence>
<evidence type="ECO:0000256" key="1">
    <source>
        <dbReference type="SAM" id="MobiDB-lite"/>
    </source>
</evidence>
<feature type="region of interest" description="Disordered" evidence="1">
    <location>
        <begin position="50"/>
        <end position="73"/>
    </location>
</feature>
<evidence type="ECO:0000313" key="2">
    <source>
        <dbReference type="EMBL" id="GAA2129304.1"/>
    </source>
</evidence>
<keyword evidence="3" id="KW-1185">Reference proteome</keyword>